<feature type="region of interest" description="Disordered" evidence="2">
    <location>
        <begin position="181"/>
        <end position="248"/>
    </location>
</feature>
<feature type="compositionally biased region" description="Polar residues" evidence="2">
    <location>
        <begin position="232"/>
        <end position="248"/>
    </location>
</feature>
<gene>
    <name evidence="4" type="ORF">OLC1_LOCUS22988</name>
</gene>
<feature type="compositionally biased region" description="Acidic residues" evidence="2">
    <location>
        <begin position="206"/>
        <end position="231"/>
    </location>
</feature>
<accession>A0AAV1EAP4</accession>
<sequence length="248" mass="27595">MPLFKDDQGPNPFLLRKDQNPRSQMAMPSDSAAAAATVPSAGVVSKAFVERYYRMLHQCPELVFSLYRDESIVTRPGSDGTMSSVTTINTISKKIISFFDYKNCKIEIKSADAQRSLQRSVIVVVTGCLTGADNVRREFMQTFFLAPQTKGYFVLNDVFRYIKEREPAEVTSVLGKGAAENVPVTVPSTSDTEEETSRGGPLVENLENDDDMEMDLSENEGNVDDMEDDDYTSGSEQSDENQSYWKGT</sequence>
<dbReference type="Proteomes" id="UP001161247">
    <property type="component" value="Chromosome 8"/>
</dbReference>
<dbReference type="FunFam" id="3.10.450.50:FF:000003">
    <property type="entry name" value="Nuclear transport factor 2 family protein"/>
    <property type="match status" value="1"/>
</dbReference>
<dbReference type="PANTHER" id="PTHR10693:SF75">
    <property type="entry name" value="NUCLEAR TRANSPORT FACTOR 2"/>
    <property type="match status" value="1"/>
</dbReference>
<dbReference type="Pfam" id="PF02136">
    <property type="entry name" value="NTF2"/>
    <property type="match status" value="1"/>
</dbReference>
<name>A0AAV1EAP4_OLDCO</name>
<evidence type="ECO:0000259" key="3">
    <source>
        <dbReference type="Pfam" id="PF02136"/>
    </source>
</evidence>
<dbReference type="InterPro" id="IPR018222">
    <property type="entry name" value="Nuclear_transport_factor_2_euk"/>
</dbReference>
<dbReference type="EMBL" id="OX459125">
    <property type="protein sequence ID" value="CAI9116788.1"/>
    <property type="molecule type" value="Genomic_DNA"/>
</dbReference>
<evidence type="ECO:0000256" key="1">
    <source>
        <dbReference type="ARBA" id="ARBA00022884"/>
    </source>
</evidence>
<dbReference type="CDD" id="cd00780">
    <property type="entry name" value="NTF2"/>
    <property type="match status" value="1"/>
</dbReference>
<dbReference type="GO" id="GO:1990904">
    <property type="term" value="C:ribonucleoprotein complex"/>
    <property type="evidence" value="ECO:0007669"/>
    <property type="project" value="TreeGrafter"/>
</dbReference>
<organism evidence="4 5">
    <name type="scientific">Oldenlandia corymbosa var. corymbosa</name>
    <dbReference type="NCBI Taxonomy" id="529605"/>
    <lineage>
        <taxon>Eukaryota</taxon>
        <taxon>Viridiplantae</taxon>
        <taxon>Streptophyta</taxon>
        <taxon>Embryophyta</taxon>
        <taxon>Tracheophyta</taxon>
        <taxon>Spermatophyta</taxon>
        <taxon>Magnoliopsida</taxon>
        <taxon>eudicotyledons</taxon>
        <taxon>Gunneridae</taxon>
        <taxon>Pentapetalae</taxon>
        <taxon>asterids</taxon>
        <taxon>lamiids</taxon>
        <taxon>Gentianales</taxon>
        <taxon>Rubiaceae</taxon>
        <taxon>Rubioideae</taxon>
        <taxon>Spermacoceae</taxon>
        <taxon>Hedyotis-Oldenlandia complex</taxon>
        <taxon>Oldenlandia</taxon>
    </lineage>
</organism>
<dbReference type="AlphaFoldDB" id="A0AAV1EAP4"/>
<dbReference type="InterPro" id="IPR039539">
    <property type="entry name" value="Ras_GTPase_bind_prot"/>
</dbReference>
<feature type="domain" description="Nuclear transport factor 2" evidence="3">
    <location>
        <begin position="44"/>
        <end position="161"/>
    </location>
</feature>
<dbReference type="SUPFAM" id="SSF54427">
    <property type="entry name" value="NTF2-like"/>
    <property type="match status" value="1"/>
</dbReference>
<dbReference type="InterPro" id="IPR032710">
    <property type="entry name" value="NTF2-like_dom_sf"/>
</dbReference>
<evidence type="ECO:0000313" key="4">
    <source>
        <dbReference type="EMBL" id="CAI9116788.1"/>
    </source>
</evidence>
<feature type="region of interest" description="Disordered" evidence="2">
    <location>
        <begin position="1"/>
        <end position="25"/>
    </location>
</feature>
<proteinExistence type="predicted"/>
<dbReference type="GO" id="GO:0005829">
    <property type="term" value="C:cytosol"/>
    <property type="evidence" value="ECO:0007669"/>
    <property type="project" value="TreeGrafter"/>
</dbReference>
<keyword evidence="1" id="KW-0694">RNA-binding</keyword>
<protein>
    <submittedName>
        <fullName evidence="4">OLC1v1018030C2</fullName>
    </submittedName>
</protein>
<dbReference type="Gene3D" id="3.10.450.50">
    <property type="match status" value="1"/>
</dbReference>
<keyword evidence="5" id="KW-1185">Reference proteome</keyword>
<dbReference type="PANTHER" id="PTHR10693">
    <property type="entry name" value="RAS GTPASE-ACTIVATING PROTEIN-BINDING PROTEIN"/>
    <property type="match status" value="1"/>
</dbReference>
<evidence type="ECO:0000256" key="2">
    <source>
        <dbReference type="SAM" id="MobiDB-lite"/>
    </source>
</evidence>
<reference evidence="4" key="1">
    <citation type="submission" date="2023-03" db="EMBL/GenBank/DDBJ databases">
        <authorList>
            <person name="Julca I."/>
        </authorList>
    </citation>
    <scope>NUCLEOTIDE SEQUENCE</scope>
</reference>
<evidence type="ECO:0000313" key="5">
    <source>
        <dbReference type="Proteomes" id="UP001161247"/>
    </source>
</evidence>
<dbReference type="GO" id="GO:0003729">
    <property type="term" value="F:mRNA binding"/>
    <property type="evidence" value="ECO:0007669"/>
    <property type="project" value="TreeGrafter"/>
</dbReference>
<dbReference type="InterPro" id="IPR002075">
    <property type="entry name" value="NTF2_dom"/>
</dbReference>